<organism evidence="1 2">
    <name type="scientific">Plutella xylostella</name>
    <name type="common">Diamondback moth</name>
    <name type="synonym">Plutella maculipennis</name>
    <dbReference type="NCBI Taxonomy" id="51655"/>
    <lineage>
        <taxon>Eukaryota</taxon>
        <taxon>Metazoa</taxon>
        <taxon>Ecdysozoa</taxon>
        <taxon>Arthropoda</taxon>
        <taxon>Hexapoda</taxon>
        <taxon>Insecta</taxon>
        <taxon>Pterygota</taxon>
        <taxon>Neoptera</taxon>
        <taxon>Endopterygota</taxon>
        <taxon>Lepidoptera</taxon>
        <taxon>Glossata</taxon>
        <taxon>Ditrysia</taxon>
        <taxon>Yponomeutoidea</taxon>
        <taxon>Plutellidae</taxon>
        <taxon>Plutella</taxon>
    </lineage>
</organism>
<sequence>MSQHHTSLECTVCVRFVTTINCDRKQIIWTLYGKCPNLYVLPYMLADDTSVSEAGHGKGAPDGVGAVLKRTADRAVSQGKDIKTITDFMEVLEQNIKNIILKRVSEYDVNEKDLLFPQEVKCFPGCMKMHQIIWNKNSDVLAVRKQSCTQKECLYTPVMCKHNKHLGYYRMDTTKQKEVDITPLSEARNVEVGASFWTGKVQNRKLDEENKTTKKNRGIMKERTITKVDANSPQIIRGRWNVLRNMRLPYGKNKNSSTTETIEAQSAKTTGNLTENYDIGEDHVSVDLQNIKSYWLDDDDSDHDLNIFT</sequence>
<dbReference type="PANTHER" id="PTHR46601">
    <property type="entry name" value="ULP_PROTEASE DOMAIN-CONTAINING PROTEIN"/>
    <property type="match status" value="1"/>
</dbReference>
<dbReference type="Proteomes" id="UP000823941">
    <property type="component" value="Chromosome 22"/>
</dbReference>
<gene>
    <name evidence="1" type="ORF">JYU34_017067</name>
</gene>
<proteinExistence type="predicted"/>
<protein>
    <submittedName>
        <fullName evidence="1">Uncharacterized protein</fullName>
    </submittedName>
</protein>
<evidence type="ECO:0000313" key="1">
    <source>
        <dbReference type="EMBL" id="KAG7300024.1"/>
    </source>
</evidence>
<dbReference type="PANTHER" id="PTHR46601:SF1">
    <property type="entry name" value="ADF-H DOMAIN-CONTAINING PROTEIN"/>
    <property type="match status" value="1"/>
</dbReference>
<accession>A0ABQ7Q4G2</accession>
<dbReference type="EMBL" id="JAHIBW010000022">
    <property type="protein sequence ID" value="KAG7300024.1"/>
    <property type="molecule type" value="Genomic_DNA"/>
</dbReference>
<name>A0ABQ7Q4G2_PLUXY</name>
<comment type="caution">
    <text evidence="1">The sequence shown here is derived from an EMBL/GenBank/DDBJ whole genome shotgun (WGS) entry which is preliminary data.</text>
</comment>
<keyword evidence="2" id="KW-1185">Reference proteome</keyword>
<evidence type="ECO:0000313" key="2">
    <source>
        <dbReference type="Proteomes" id="UP000823941"/>
    </source>
</evidence>
<reference evidence="1 2" key="1">
    <citation type="submission" date="2021-06" db="EMBL/GenBank/DDBJ databases">
        <title>A haploid diamondback moth (Plutella xylostella L.) genome assembly resolves 31 chromosomes and identifies a diamide resistance mutation.</title>
        <authorList>
            <person name="Ward C.M."/>
            <person name="Perry K.D."/>
            <person name="Baker G."/>
            <person name="Powis K."/>
            <person name="Heckel D.G."/>
            <person name="Baxter S.W."/>
        </authorList>
    </citation>
    <scope>NUCLEOTIDE SEQUENCE [LARGE SCALE GENOMIC DNA]</scope>
    <source>
        <strain evidence="1 2">LV</strain>
        <tissue evidence="1">Single pupa</tissue>
    </source>
</reference>